<evidence type="ECO:0000313" key="3">
    <source>
        <dbReference type="Proteomes" id="UP000612055"/>
    </source>
</evidence>
<gene>
    <name evidence="2" type="ORF">HYH03_016080</name>
</gene>
<proteinExistence type="predicted"/>
<comment type="caution">
    <text evidence="2">The sequence shown here is derived from an EMBL/GenBank/DDBJ whole genome shotgun (WGS) entry which is preliminary data.</text>
</comment>
<feature type="region of interest" description="Disordered" evidence="1">
    <location>
        <begin position="210"/>
        <end position="231"/>
    </location>
</feature>
<feature type="compositionally biased region" description="Acidic residues" evidence="1">
    <location>
        <begin position="370"/>
        <end position="424"/>
    </location>
</feature>
<reference evidence="2" key="1">
    <citation type="journal article" date="2020" name="bioRxiv">
        <title>Comparative genomics of Chlamydomonas.</title>
        <authorList>
            <person name="Craig R.J."/>
            <person name="Hasan A.R."/>
            <person name="Ness R.W."/>
            <person name="Keightley P.D."/>
        </authorList>
    </citation>
    <scope>NUCLEOTIDE SEQUENCE</scope>
    <source>
        <strain evidence="2">CCAP 11/70</strain>
    </source>
</reference>
<feature type="compositionally biased region" description="Gly residues" evidence="1">
    <location>
        <begin position="1648"/>
        <end position="1658"/>
    </location>
</feature>
<keyword evidence="3" id="KW-1185">Reference proteome</keyword>
<feature type="compositionally biased region" description="Low complexity" evidence="1">
    <location>
        <begin position="2025"/>
        <end position="2040"/>
    </location>
</feature>
<accession>A0A835XJW3</accession>
<feature type="region of interest" description="Disordered" evidence="1">
    <location>
        <begin position="1428"/>
        <end position="1465"/>
    </location>
</feature>
<protein>
    <submittedName>
        <fullName evidence="2">Uncharacterized protein</fullName>
    </submittedName>
</protein>
<feature type="compositionally biased region" description="Gly residues" evidence="1">
    <location>
        <begin position="326"/>
        <end position="335"/>
    </location>
</feature>
<feature type="compositionally biased region" description="Pro residues" evidence="1">
    <location>
        <begin position="1296"/>
        <end position="1308"/>
    </location>
</feature>
<feature type="compositionally biased region" description="Pro residues" evidence="1">
    <location>
        <begin position="2005"/>
        <end position="2024"/>
    </location>
</feature>
<feature type="region of interest" description="Disordered" evidence="1">
    <location>
        <begin position="1893"/>
        <end position="1935"/>
    </location>
</feature>
<feature type="region of interest" description="Disordered" evidence="1">
    <location>
        <begin position="1600"/>
        <end position="1662"/>
    </location>
</feature>
<feature type="compositionally biased region" description="Pro residues" evidence="1">
    <location>
        <begin position="1213"/>
        <end position="1239"/>
    </location>
</feature>
<feature type="region of interest" description="Disordered" evidence="1">
    <location>
        <begin position="1995"/>
        <end position="2048"/>
    </location>
</feature>
<feature type="region of interest" description="Disordered" evidence="1">
    <location>
        <begin position="259"/>
        <end position="283"/>
    </location>
</feature>
<feature type="region of interest" description="Disordered" evidence="1">
    <location>
        <begin position="1715"/>
        <end position="1777"/>
    </location>
</feature>
<name>A0A835XJW3_9CHLO</name>
<feature type="compositionally biased region" description="Pro residues" evidence="1">
    <location>
        <begin position="1"/>
        <end position="10"/>
    </location>
</feature>
<organism evidence="2 3">
    <name type="scientific">Edaphochlamys debaryana</name>
    <dbReference type="NCBI Taxonomy" id="47281"/>
    <lineage>
        <taxon>Eukaryota</taxon>
        <taxon>Viridiplantae</taxon>
        <taxon>Chlorophyta</taxon>
        <taxon>core chlorophytes</taxon>
        <taxon>Chlorophyceae</taxon>
        <taxon>CS clade</taxon>
        <taxon>Chlamydomonadales</taxon>
        <taxon>Chlamydomonadales incertae sedis</taxon>
        <taxon>Edaphochlamys</taxon>
    </lineage>
</organism>
<dbReference type="EMBL" id="JAEHOE010000134">
    <property type="protein sequence ID" value="KAG2485191.1"/>
    <property type="molecule type" value="Genomic_DNA"/>
</dbReference>
<feature type="compositionally biased region" description="Low complexity" evidence="1">
    <location>
        <begin position="1745"/>
        <end position="1765"/>
    </location>
</feature>
<feature type="region of interest" description="Disordered" evidence="1">
    <location>
        <begin position="319"/>
        <end position="340"/>
    </location>
</feature>
<evidence type="ECO:0000256" key="1">
    <source>
        <dbReference type="SAM" id="MobiDB-lite"/>
    </source>
</evidence>
<feature type="compositionally biased region" description="Basic and acidic residues" evidence="1">
    <location>
        <begin position="1915"/>
        <end position="1926"/>
    </location>
</feature>
<feature type="region of interest" description="Disordered" evidence="1">
    <location>
        <begin position="2067"/>
        <end position="2101"/>
    </location>
</feature>
<feature type="region of interest" description="Disordered" evidence="1">
    <location>
        <begin position="1203"/>
        <end position="1308"/>
    </location>
</feature>
<evidence type="ECO:0000313" key="2">
    <source>
        <dbReference type="EMBL" id="KAG2485191.1"/>
    </source>
</evidence>
<sequence length="2445" mass="235337">MDMDTPPTPLAEPSSGTSGSWHSAAGAELSAETSRLSSIVPEAEAPHADTALPGWAHVFPGLLALAPRSSAGGGGSTCYSAFSSLGGIHPGASDDGPEGARYLRRLPAAALLAGAGTSNGGGVLVCPGGGSDGSAAAALAALPEVHLQALAALAALAVPLPADAAATVLGVSLGLSAAANPIRRRQSNPLYRGPNPLYRGARIHATPSLLGLTHEPSSDSEAPTPPPLPFRPWRRGASVAGAPMRLPLPAARRASAAGFRSEAGAPGRARVTGTTTSAGGAWVGPGGGPSLGLLQHTMGLRPGLAMPLPLRRLRLGPAALPASRSSGGGGGGGASEAGLPAQGGDARALLQRLLRLGLLVRAPGAGAEPAEAEAEAEPAEPEAEAEPAEAEAEAEAEVEAEPAEAEAEAEEEAEAEPAEAEEEPAQAAPAKAVGDEPGAEAASEAEPVGSIEPGQVPLGAEDAASSTDAAQAEESGDGDGGRSSGGSSSACGSSEGGVGGDAAAAASACETAAEGRVWVVVPSVVAEAVLAATAPSAGGPAELCTANPWSEGGGDACAALAAPPCQAASPHPAERAAAQAMALLVSELRTGLRPLASLAASAAVAAAAAACSESASPAASAGGAHSCALAPPPGPASTPGRSEQSKVAEAALDLTEASDVVARLLAARADWAQQVAAAEAGGKSQPPHLTALAEAVAGLAEALLAAAAASGAGVVGAAAPALPSAALAALCLLTKVLGCWAAAVGDSGLAARLQLLQALLSASTGHVTKCTAFEAATMLAVVRQQYGSTDLRTIAAALTATALLLSAAPAGRCCAACGGGASSGGVGGGASGGGGAEAPRTGGCLRCEAAEVLAGAHSALATGHCGPLPGPEPAGARKEDDAWGPPLAAALTVVAERLQKRLAPWAAAAASVEGPEAEADTMLAGRGSEPGAPEMAALTAAVTEAAARLARARSLLPLRSRSVALILAAAPPSLASEPPPAEPAVGQTGGAASEDAPQRREAATLLAEAAGRAAEALAAAQALAASVGGADTAATAVAAAMVAARAHLTAAAADLADGDGAAATSGAAEVEALIARLLPSHASPPWQSEAADAEGAADSQPTATALDLDLDAMQRRRLAGLAAEATALRGAAREGRGQLHGAVRLYDTALELCGEQGPAQGTTLPLLRAALAAARGRCTLRLAALTPFAGALGPAPADPWAQPWPLPWHALQPSPPAPTPPAPSTPAPSAPAPSAPAPSTPSLSTAAHTTVGAPVSAGPGSEPGLASPRKAAGVTGEVSVGPGAAAGSTGKGGDAEPPPPLPPPSCALPPPARVAAAAAEAAAAVRASYDAAVAAVGCGGGGGGGGGGDAAGPAAPAAEALHHCSREGRAVLAEAGLALARIALTATPAARAGLSSAAGGGTGKRLLAAAAEAATEAVRWLEAEAAWAAERDREGPAAEAAAAGEDGDEAATPERGGQGPGTRQAAAPLRLAEAALVAAVCTAAVASPYGSFIAADAGAAAEAAAAEGATWGGSGGGPYDPRWDERYGPASAPALEVQALLAHAAGAGAGAWAAAEPLLASLHACRAADLGRAHPATRAAALAYASLLLTHQRLQTADTFLDRALPPPYRRQRRSSPGAQGQRRGRQQQRGEGGGGSQAVSPRDADDGGVGAGGGGDGGGEEAPLLALRRRLTTMQRAAAAAAATTAAAVASPREREATSAPAAAAAGDTAVEGSTCAGAADTQPSDPPGLAPPIKEFAPLSASAAECTQAQAPTPAPATAHGPACQTTAATGRPGQRQRLLGRMWSAGGARVSWGGEAGPGLAGRQREWHWPGPRGAQEAEDEEAELGVAELEGVDAPASPVANTGSAALGEAPCSGVGTEVEAEAATALQAEAEAEGEAAAASAPALVSEVEAEAGAETKEHSAMDSTTAPAHGHESPAPEHSTRVSRGAAGPCDSCSLAEAPLDGETEAGTGEFLVSQSSATAPALEAVAEAEAAGGQAVLRSTFSVGAFLRLQPTPTSPSGSPPASSPPAPGPGPSPAPTHAPASAPASASASSLGPRPPAPAPLRSAVSLAALMWEQVQVDVGEGAGPGPTRPPSDPGFQDPLGPQAGPPEQHAGSEHTLLGAEDVAGQALGSATSASCASAFDSSAGGASGGWAQALSTSAAGHAAPGPAGAHDDVDDMFVDALSSGGAHTDPGDGAAVSSSFATASAAHEGLRTAAAAGSVHCLSMASTAAFADADAGADAPSTSASAVEAEAAEEVGAGMEAEGPAGLVSWRSLLAGDCDGLGGPRLEGPVVRMTRLHGMGAGPAGELEALGRLSWMNAGPEAGAEVEGCVRLEEGPVAWKGEEAAAWAEATGIAVGGGLGPAGLEGKAGAAEKFNASDAAARAAAVAEAEALLGGALAAGGGGAVVVIRTGRAGTAGGGERAVGTPTALQVRQAASAALVRQRPAAPSEVVPRVAS</sequence>
<feature type="region of interest" description="Disordered" evidence="1">
    <location>
        <begin position="366"/>
        <end position="501"/>
    </location>
</feature>
<dbReference type="Proteomes" id="UP000612055">
    <property type="component" value="Unassembled WGS sequence"/>
</dbReference>
<feature type="compositionally biased region" description="Low complexity" evidence="1">
    <location>
        <begin position="439"/>
        <end position="450"/>
    </location>
</feature>
<feature type="region of interest" description="Disordered" evidence="1">
    <location>
        <begin position="973"/>
        <end position="999"/>
    </location>
</feature>
<feature type="region of interest" description="Disordered" evidence="1">
    <location>
        <begin position="1"/>
        <end position="37"/>
    </location>
</feature>